<reference evidence="2" key="1">
    <citation type="submission" date="2024-04" db="EMBL/GenBank/DDBJ databases">
        <authorList>
            <person name="Shaw F."/>
            <person name="Minotto A."/>
        </authorList>
    </citation>
    <scope>NUCLEOTIDE SEQUENCE [LARGE SCALE GENOMIC DNA]</scope>
</reference>
<evidence type="ECO:0000313" key="1">
    <source>
        <dbReference type="EMBL" id="CAL1705347.1"/>
    </source>
</evidence>
<dbReference type="Proteomes" id="UP001497453">
    <property type="component" value="Chromosome 3"/>
</dbReference>
<proteinExistence type="predicted"/>
<gene>
    <name evidence="1" type="ORF">GFSPODELE1_LOCUS5388</name>
</gene>
<name>A0ABP1DBX0_9APHY</name>
<organism evidence="1 2">
    <name type="scientific">Somion occarium</name>
    <dbReference type="NCBI Taxonomy" id="3059160"/>
    <lineage>
        <taxon>Eukaryota</taxon>
        <taxon>Fungi</taxon>
        <taxon>Dikarya</taxon>
        <taxon>Basidiomycota</taxon>
        <taxon>Agaricomycotina</taxon>
        <taxon>Agaricomycetes</taxon>
        <taxon>Polyporales</taxon>
        <taxon>Cerrenaceae</taxon>
        <taxon>Somion</taxon>
    </lineage>
</organism>
<dbReference type="EMBL" id="OZ037946">
    <property type="protein sequence ID" value="CAL1705347.1"/>
    <property type="molecule type" value="Genomic_DNA"/>
</dbReference>
<protein>
    <submittedName>
        <fullName evidence="1">Uncharacterized protein</fullName>
    </submittedName>
</protein>
<keyword evidence="2" id="KW-1185">Reference proteome</keyword>
<evidence type="ECO:0000313" key="2">
    <source>
        <dbReference type="Proteomes" id="UP001497453"/>
    </source>
</evidence>
<accession>A0ABP1DBX0</accession>
<sequence length="241" mass="27748">MLPDTPPPYKLPEEHASREAYIDYTIDFMAYFAYWSQTAVFKMQPLVRSTRQRARAYDEAITRFNQDPIFSSREIPIQPTSTDRARRERYLSRCLTMSQFEISTVAEAMLVSVYCSAATQLLVPELALRFGNEGNVVARLLKGSDEKSMRMLGIYDAFEKSNREAREQETLSKWFDYIGQTLHYRNSEGHMVSLEILDGDDDPCGATFTVEEKVNGCTRKLEDVEEEQLDAWLHDPEAQAN</sequence>